<dbReference type="EMBL" id="ACKS01000056">
    <property type="protein sequence ID" value="EFA44302.1"/>
    <property type="molecule type" value="Genomic_DNA"/>
</dbReference>
<dbReference type="HOGENOM" id="CLU_3139067_0_0_10"/>
<organism evidence="1 2">
    <name type="scientific">Hallella bergensis DSM 17361</name>
    <dbReference type="NCBI Taxonomy" id="585502"/>
    <lineage>
        <taxon>Bacteria</taxon>
        <taxon>Pseudomonadati</taxon>
        <taxon>Bacteroidota</taxon>
        <taxon>Bacteroidia</taxon>
        <taxon>Bacteroidales</taxon>
        <taxon>Prevotellaceae</taxon>
        <taxon>Hallella</taxon>
    </lineage>
</organism>
<dbReference type="Proteomes" id="UP000003160">
    <property type="component" value="Unassembled WGS sequence"/>
</dbReference>
<evidence type="ECO:0000313" key="1">
    <source>
        <dbReference type="EMBL" id="EFA44302.1"/>
    </source>
</evidence>
<protein>
    <submittedName>
        <fullName evidence="1">Uncharacterized protein</fullName>
    </submittedName>
</protein>
<accession>D1PWH1</accession>
<gene>
    <name evidence="1" type="ORF">HMPREF0645_1306</name>
</gene>
<comment type="caution">
    <text evidence="1">The sequence shown here is derived from an EMBL/GenBank/DDBJ whole genome shotgun (WGS) entry which is preliminary data.</text>
</comment>
<name>D1PWH1_9BACT</name>
<sequence>MVLVLCTNLSKNTKSHKIISLKNTNTQAFPGGNAAQKCKRIFAKTVRWF</sequence>
<reference evidence="1 2" key="1">
    <citation type="submission" date="2009-10" db="EMBL/GenBank/DDBJ databases">
        <authorList>
            <person name="Qin X."/>
            <person name="Bachman B."/>
            <person name="Battles P."/>
            <person name="Bell A."/>
            <person name="Bess C."/>
            <person name="Bickham C."/>
            <person name="Chaboub L."/>
            <person name="Chen D."/>
            <person name="Coyle M."/>
            <person name="Deiros D.R."/>
            <person name="Dinh H."/>
            <person name="Forbes L."/>
            <person name="Fowler G."/>
            <person name="Francisco L."/>
            <person name="Fu Q."/>
            <person name="Gubbala S."/>
            <person name="Hale W."/>
            <person name="Han Y."/>
            <person name="Hemphill L."/>
            <person name="Highlander S.K."/>
            <person name="Hirani K."/>
            <person name="Hogues M."/>
            <person name="Jackson L."/>
            <person name="Jakkamsetti A."/>
            <person name="Javaid M."/>
            <person name="Jiang H."/>
            <person name="Korchina V."/>
            <person name="Kovar C."/>
            <person name="Lara F."/>
            <person name="Lee S."/>
            <person name="Mata R."/>
            <person name="Mathew T."/>
            <person name="Moen C."/>
            <person name="Morales K."/>
            <person name="Munidasa M."/>
            <person name="Nazareth L."/>
            <person name="Ngo R."/>
            <person name="Nguyen L."/>
            <person name="Okwuonu G."/>
            <person name="Ongeri F."/>
            <person name="Patil S."/>
            <person name="Petrosino J."/>
            <person name="Pham C."/>
            <person name="Pham P."/>
            <person name="Pu L.-L."/>
            <person name="Puazo M."/>
            <person name="Raj R."/>
            <person name="Reid J."/>
            <person name="Rouhana J."/>
            <person name="Saada N."/>
            <person name="Shang Y."/>
            <person name="Simmons D."/>
            <person name="Thornton R."/>
            <person name="Warren J."/>
            <person name="Weissenberger G."/>
            <person name="Zhang J."/>
            <person name="Zhang L."/>
            <person name="Zhou C."/>
            <person name="Zhu D."/>
            <person name="Muzny D."/>
            <person name="Worley K."/>
            <person name="Gibbs R."/>
        </authorList>
    </citation>
    <scope>NUCLEOTIDE SEQUENCE [LARGE SCALE GENOMIC DNA]</scope>
    <source>
        <strain evidence="1 2">DSM 17361</strain>
    </source>
</reference>
<keyword evidence="2" id="KW-1185">Reference proteome</keyword>
<proteinExistence type="predicted"/>
<dbReference type="AlphaFoldDB" id="D1PWH1"/>
<evidence type="ECO:0000313" key="2">
    <source>
        <dbReference type="Proteomes" id="UP000003160"/>
    </source>
</evidence>